<dbReference type="STRING" id="1219043.SCH01S_19_00690"/>
<feature type="domain" description="N-acetyltransferase" evidence="1">
    <location>
        <begin position="9"/>
        <end position="165"/>
    </location>
</feature>
<dbReference type="Gene3D" id="3.40.630.30">
    <property type="match status" value="1"/>
</dbReference>
<dbReference type="PANTHER" id="PTHR43792:SF1">
    <property type="entry name" value="N-ACETYLTRANSFERASE DOMAIN-CONTAINING PROTEIN"/>
    <property type="match status" value="1"/>
</dbReference>
<dbReference type="EMBL" id="BBWU01000019">
    <property type="protein sequence ID" value="GAO38765.1"/>
    <property type="molecule type" value="Genomic_DNA"/>
</dbReference>
<dbReference type="AlphaFoldDB" id="A0A0E9MNQ5"/>
<organism evidence="2 3">
    <name type="scientific">Sphingomonas changbaiensis NBRC 104936</name>
    <dbReference type="NCBI Taxonomy" id="1219043"/>
    <lineage>
        <taxon>Bacteria</taxon>
        <taxon>Pseudomonadati</taxon>
        <taxon>Pseudomonadota</taxon>
        <taxon>Alphaproteobacteria</taxon>
        <taxon>Sphingomonadales</taxon>
        <taxon>Sphingomonadaceae</taxon>
        <taxon>Sphingomonas</taxon>
    </lineage>
</organism>
<reference evidence="2 3" key="1">
    <citation type="submission" date="2015-04" db="EMBL/GenBank/DDBJ databases">
        <title>Whole genome shotgun sequence of Sphingomonas changbaiensis NBRC 104936.</title>
        <authorList>
            <person name="Katano-Makiyama Y."/>
            <person name="Hosoyama A."/>
            <person name="Hashimoto M."/>
            <person name="Noguchi M."/>
            <person name="Tsuchikane K."/>
            <person name="Ohji S."/>
            <person name="Yamazoe A."/>
            <person name="Ichikawa N."/>
            <person name="Kimura A."/>
            <person name="Fujita N."/>
        </authorList>
    </citation>
    <scope>NUCLEOTIDE SEQUENCE [LARGE SCALE GENOMIC DNA]</scope>
    <source>
        <strain evidence="2 3">NBRC 104936</strain>
    </source>
</reference>
<dbReference type="PANTHER" id="PTHR43792">
    <property type="entry name" value="GNAT FAMILY, PUTATIVE (AFU_ORTHOLOGUE AFUA_3G00765)-RELATED-RELATED"/>
    <property type="match status" value="1"/>
</dbReference>
<dbReference type="OrthoDB" id="5295305at2"/>
<keyword evidence="2" id="KW-0808">Transferase</keyword>
<dbReference type="InterPro" id="IPR000182">
    <property type="entry name" value="GNAT_dom"/>
</dbReference>
<name>A0A0E9MNQ5_9SPHN</name>
<comment type="caution">
    <text evidence="2">The sequence shown here is derived from an EMBL/GenBank/DDBJ whole genome shotgun (WGS) entry which is preliminary data.</text>
</comment>
<evidence type="ECO:0000313" key="3">
    <source>
        <dbReference type="Proteomes" id="UP000033202"/>
    </source>
</evidence>
<dbReference type="InterPro" id="IPR016181">
    <property type="entry name" value="Acyl_CoA_acyltransferase"/>
</dbReference>
<dbReference type="InterPro" id="IPR051531">
    <property type="entry name" value="N-acetyltransferase"/>
</dbReference>
<dbReference type="Proteomes" id="UP000033202">
    <property type="component" value="Unassembled WGS sequence"/>
</dbReference>
<protein>
    <submittedName>
        <fullName evidence="2">Putative acetyltransferase</fullName>
    </submittedName>
</protein>
<dbReference type="Pfam" id="PF13302">
    <property type="entry name" value="Acetyltransf_3"/>
    <property type="match status" value="1"/>
</dbReference>
<dbReference type="CDD" id="cd04301">
    <property type="entry name" value="NAT_SF"/>
    <property type="match status" value="1"/>
</dbReference>
<sequence>MIEIRTERLRLRPATAADLPSIHSILSDPRATAYWSTPPHQYLEQSRAWLRGMIDIPADEGEDFVVEQDGRVIGKAGLYRFPEIGFIFNPEMWGRGFAAEALRAVLDRAFNLHGLAFVEADVDPRNEAALKLLARLGFRESGRKERTWLVGEEWCDSVYLRLSRADWLKQNRI</sequence>
<evidence type="ECO:0000259" key="1">
    <source>
        <dbReference type="PROSITE" id="PS51186"/>
    </source>
</evidence>
<evidence type="ECO:0000313" key="2">
    <source>
        <dbReference type="EMBL" id="GAO38765.1"/>
    </source>
</evidence>
<proteinExistence type="predicted"/>
<dbReference type="PROSITE" id="PS51186">
    <property type="entry name" value="GNAT"/>
    <property type="match status" value="1"/>
</dbReference>
<dbReference type="RefSeq" id="WP_046347604.1">
    <property type="nucleotide sequence ID" value="NZ_BBWU01000019.1"/>
</dbReference>
<gene>
    <name evidence="2" type="ORF">SCH01S_19_00690</name>
</gene>
<dbReference type="SUPFAM" id="SSF55729">
    <property type="entry name" value="Acyl-CoA N-acyltransferases (Nat)"/>
    <property type="match status" value="1"/>
</dbReference>
<accession>A0A0E9MNQ5</accession>
<keyword evidence="3" id="KW-1185">Reference proteome</keyword>
<dbReference type="GO" id="GO:0016747">
    <property type="term" value="F:acyltransferase activity, transferring groups other than amino-acyl groups"/>
    <property type="evidence" value="ECO:0007669"/>
    <property type="project" value="InterPro"/>
</dbReference>